<feature type="region of interest" description="Disordered" evidence="1">
    <location>
        <begin position="221"/>
        <end position="241"/>
    </location>
</feature>
<evidence type="ECO:0000313" key="2">
    <source>
        <dbReference type="EMBL" id="KAL2037076.1"/>
    </source>
</evidence>
<name>A0ABR3ZVZ0_9LECA</name>
<comment type="caution">
    <text evidence="2">The sequence shown here is derived from an EMBL/GenBank/DDBJ whole genome shotgun (WGS) entry which is preliminary data.</text>
</comment>
<evidence type="ECO:0000256" key="1">
    <source>
        <dbReference type="SAM" id="MobiDB-lite"/>
    </source>
</evidence>
<feature type="region of interest" description="Disordered" evidence="1">
    <location>
        <begin position="378"/>
        <end position="401"/>
    </location>
</feature>
<dbReference type="Proteomes" id="UP001590950">
    <property type="component" value="Unassembled WGS sequence"/>
</dbReference>
<feature type="compositionally biased region" description="Polar residues" evidence="1">
    <location>
        <begin position="223"/>
        <end position="238"/>
    </location>
</feature>
<dbReference type="Gene3D" id="1.25.40.10">
    <property type="entry name" value="Tetratricopeptide repeat domain"/>
    <property type="match status" value="1"/>
</dbReference>
<reference evidence="2 3" key="1">
    <citation type="submission" date="2024-09" db="EMBL/GenBank/DDBJ databases">
        <title>Rethinking Asexuality: The Enigmatic Case of Functional Sexual Genes in Lepraria (Stereocaulaceae).</title>
        <authorList>
            <person name="Doellman M."/>
            <person name="Sun Y."/>
            <person name="Barcenas-Pena A."/>
            <person name="Lumbsch H.T."/>
            <person name="Grewe F."/>
        </authorList>
    </citation>
    <scope>NUCLEOTIDE SEQUENCE [LARGE SCALE GENOMIC DNA]</scope>
    <source>
        <strain evidence="2 3">Mercado 3170</strain>
    </source>
</reference>
<dbReference type="SUPFAM" id="SSF48452">
    <property type="entry name" value="TPR-like"/>
    <property type="match status" value="1"/>
</dbReference>
<protein>
    <submittedName>
        <fullName evidence="2">Uncharacterized protein</fullName>
    </submittedName>
</protein>
<feature type="region of interest" description="Disordered" evidence="1">
    <location>
        <begin position="685"/>
        <end position="732"/>
    </location>
</feature>
<keyword evidence="3" id="KW-1185">Reference proteome</keyword>
<organism evidence="2 3">
    <name type="scientific">Stereocaulon virgatum</name>
    <dbReference type="NCBI Taxonomy" id="373712"/>
    <lineage>
        <taxon>Eukaryota</taxon>
        <taxon>Fungi</taxon>
        <taxon>Dikarya</taxon>
        <taxon>Ascomycota</taxon>
        <taxon>Pezizomycotina</taxon>
        <taxon>Lecanoromycetes</taxon>
        <taxon>OSLEUM clade</taxon>
        <taxon>Lecanoromycetidae</taxon>
        <taxon>Lecanorales</taxon>
        <taxon>Lecanorineae</taxon>
        <taxon>Stereocaulaceae</taxon>
        <taxon>Stereocaulon</taxon>
    </lineage>
</organism>
<evidence type="ECO:0000313" key="3">
    <source>
        <dbReference type="Proteomes" id="UP001590950"/>
    </source>
</evidence>
<gene>
    <name evidence="2" type="ORF">N7G274_010203</name>
</gene>
<accession>A0ABR3ZVZ0</accession>
<dbReference type="InterPro" id="IPR011990">
    <property type="entry name" value="TPR-like_helical_dom_sf"/>
</dbReference>
<dbReference type="EMBL" id="JBEFKJ010000045">
    <property type="protein sequence ID" value="KAL2037076.1"/>
    <property type="molecule type" value="Genomic_DNA"/>
</dbReference>
<sequence length="732" mass="81807">MASSRTTRSDRDLVQANIFLSQKNTQEAIKLYTKILYTVSPGHVCALLNRALAYLCLEHPELAVVDAYRAAVSAYGMREKNIQSNKRYINVCQYILTEKVNVEKLAAWTGDDSRFIETNGVSSPLSSIVINDPSNSITFSTVSPNLPTSRKEVCRQLEIRAIYRLAFALSLCGGGARSDALGLLDDACTKYGRSKSWEMREYKELGDSILNDIFNDLDRSDSRPGNSEFTSSAVNTDDQQARQKIKAEMRSKTTMIESFNYSFDDFEPSLQVEQWQNYVVTWVQRCTTCCSAYIITPSGSPGSPSEPYLELRALQDISAGDKVLSESTVSNVTTSTPEDVVAKSALGSTDHFYCDTCATLLVVPGDSPHNYAARLPFLTSDPKPDPAGRANIPEEDDSVIDPVLFPRGEARRSSSPSGHTREAGNAAATISSDLMFCSTTHVAPSCCARCRKYHEVFGHGLCRTKVERDLRKGQLNDFRTPRPADCKIQCLQELLYLRTFVTSLTNADKTSHPLHDDDIMFAMTTPNSYQKADEAQPWSFTNNVIRPIYNISQVCASLDIDPFTTLWQTDGWMINTAMTKISMGMRISKGPRYARIYDDHANLVTEYGKHDARWNRYVTPNEPDEEKQIWIGSINPVFNTIRIADRSKDEVPNVVVVQKTALHVYAISPIKQGEALLRAADDDEEAPIPETWILDEDEVWESEEDSENENENEMEEGEIAEGEGSEEGEILE</sequence>
<proteinExistence type="predicted"/>